<evidence type="ECO:0000313" key="3">
    <source>
        <dbReference type="Proteomes" id="UP000199013"/>
    </source>
</evidence>
<dbReference type="EMBL" id="FLUV01001580">
    <property type="protein sequence ID" value="SBW23412.1"/>
    <property type="molecule type" value="Genomic_DNA"/>
</dbReference>
<organism evidence="2 3">
    <name type="scientific">Candidatus Protofrankia californiensis</name>
    <dbReference type="NCBI Taxonomy" id="1839754"/>
    <lineage>
        <taxon>Bacteria</taxon>
        <taxon>Bacillati</taxon>
        <taxon>Actinomycetota</taxon>
        <taxon>Actinomycetes</taxon>
        <taxon>Frankiales</taxon>
        <taxon>Frankiaceae</taxon>
        <taxon>Protofrankia</taxon>
    </lineage>
</organism>
<accession>A0A1C3P0R4</accession>
<keyword evidence="1" id="KW-1133">Transmembrane helix</keyword>
<keyword evidence="1" id="KW-0472">Membrane</keyword>
<dbReference type="Proteomes" id="UP000199013">
    <property type="component" value="Unassembled WGS sequence"/>
</dbReference>
<reference evidence="3" key="1">
    <citation type="submission" date="2016-02" db="EMBL/GenBank/DDBJ databases">
        <authorList>
            <person name="Wibberg D."/>
        </authorList>
    </citation>
    <scope>NUCLEOTIDE SEQUENCE [LARGE SCALE GENOMIC DNA]</scope>
</reference>
<dbReference type="AlphaFoldDB" id="A0A1C3P0R4"/>
<name>A0A1C3P0R4_9ACTN</name>
<proteinExistence type="predicted"/>
<keyword evidence="1" id="KW-0812">Transmembrane</keyword>
<feature type="transmembrane region" description="Helical" evidence="1">
    <location>
        <begin position="47"/>
        <end position="70"/>
    </location>
</feature>
<sequence>MFAIAIGALGTLLSVVLAFSYPLIAPLVAVASIGFSTVRYRHDRTTIWVALAVVSSFALIVAGMIDLGLLGAENTVDTPRGPFPTER</sequence>
<keyword evidence="3" id="KW-1185">Reference proteome</keyword>
<evidence type="ECO:0000256" key="1">
    <source>
        <dbReference type="SAM" id="Phobius"/>
    </source>
</evidence>
<evidence type="ECO:0000313" key="2">
    <source>
        <dbReference type="EMBL" id="SBW23412.1"/>
    </source>
</evidence>
<gene>
    <name evidence="2" type="ORF">FDG2_3767</name>
</gene>
<protein>
    <submittedName>
        <fullName evidence="2">Putative membrane protein</fullName>
    </submittedName>
</protein>